<accession>A0A392N4T0</accession>
<organism evidence="3 4">
    <name type="scientific">Trifolium medium</name>
    <dbReference type="NCBI Taxonomy" id="97028"/>
    <lineage>
        <taxon>Eukaryota</taxon>
        <taxon>Viridiplantae</taxon>
        <taxon>Streptophyta</taxon>
        <taxon>Embryophyta</taxon>
        <taxon>Tracheophyta</taxon>
        <taxon>Spermatophyta</taxon>
        <taxon>Magnoliopsida</taxon>
        <taxon>eudicotyledons</taxon>
        <taxon>Gunneridae</taxon>
        <taxon>Pentapetalae</taxon>
        <taxon>rosids</taxon>
        <taxon>fabids</taxon>
        <taxon>Fabales</taxon>
        <taxon>Fabaceae</taxon>
        <taxon>Papilionoideae</taxon>
        <taxon>50 kb inversion clade</taxon>
        <taxon>NPAAA clade</taxon>
        <taxon>Hologalegina</taxon>
        <taxon>IRL clade</taxon>
        <taxon>Trifolieae</taxon>
        <taxon>Trifolium</taxon>
    </lineage>
</organism>
<dbReference type="EMBL" id="LXQA010026691">
    <property type="protein sequence ID" value="MCH94175.1"/>
    <property type="molecule type" value="Genomic_DNA"/>
</dbReference>
<protein>
    <submittedName>
        <fullName evidence="3">Uncharacterized protein</fullName>
    </submittedName>
</protein>
<evidence type="ECO:0000313" key="3">
    <source>
        <dbReference type="EMBL" id="MCH94175.1"/>
    </source>
</evidence>
<feature type="non-terminal residue" evidence="3">
    <location>
        <position position="1"/>
    </location>
</feature>
<evidence type="ECO:0000256" key="2">
    <source>
        <dbReference type="SAM" id="MobiDB-lite"/>
    </source>
</evidence>
<evidence type="ECO:0000313" key="4">
    <source>
        <dbReference type="Proteomes" id="UP000265520"/>
    </source>
</evidence>
<dbReference type="AlphaFoldDB" id="A0A392N4T0"/>
<name>A0A392N4T0_9FABA</name>
<evidence type="ECO:0000256" key="1">
    <source>
        <dbReference type="SAM" id="Coils"/>
    </source>
</evidence>
<feature type="region of interest" description="Disordered" evidence="2">
    <location>
        <begin position="83"/>
        <end position="114"/>
    </location>
</feature>
<keyword evidence="1" id="KW-0175">Coiled coil</keyword>
<feature type="coiled-coil region" evidence="1">
    <location>
        <begin position="51"/>
        <end position="78"/>
    </location>
</feature>
<sequence>PWDPSTYLAMQYQLQQFWEAQVNTSYLSQMHQLQQSWEAQLMENAELWANVNKLQAEISDSKDRLTRLEEEVSSIKHEFERPTNEIVRTVPVGTRQPRKRGRRPEQSSSSEEAL</sequence>
<proteinExistence type="predicted"/>
<reference evidence="3 4" key="1">
    <citation type="journal article" date="2018" name="Front. Plant Sci.">
        <title>Red Clover (Trifolium pratense) and Zigzag Clover (T. medium) - A Picture of Genomic Similarities and Differences.</title>
        <authorList>
            <person name="Dluhosova J."/>
            <person name="Istvanek J."/>
            <person name="Nedelnik J."/>
            <person name="Repkova J."/>
        </authorList>
    </citation>
    <scope>NUCLEOTIDE SEQUENCE [LARGE SCALE GENOMIC DNA]</scope>
    <source>
        <strain evidence="4">cv. 10/8</strain>
        <tissue evidence="3">Leaf</tissue>
    </source>
</reference>
<keyword evidence="4" id="KW-1185">Reference proteome</keyword>
<dbReference type="Proteomes" id="UP000265520">
    <property type="component" value="Unassembled WGS sequence"/>
</dbReference>
<comment type="caution">
    <text evidence="3">The sequence shown here is derived from an EMBL/GenBank/DDBJ whole genome shotgun (WGS) entry which is preliminary data.</text>
</comment>